<feature type="compositionally biased region" description="Polar residues" evidence="6">
    <location>
        <begin position="520"/>
        <end position="530"/>
    </location>
</feature>
<evidence type="ECO:0000259" key="7">
    <source>
        <dbReference type="PROSITE" id="PS50076"/>
    </source>
</evidence>
<feature type="domain" description="J" evidence="7">
    <location>
        <begin position="32"/>
        <end position="102"/>
    </location>
</feature>
<feature type="region of interest" description="Disordered" evidence="6">
    <location>
        <begin position="329"/>
        <end position="373"/>
    </location>
</feature>
<dbReference type="InterPro" id="IPR001623">
    <property type="entry name" value="DnaJ_domain"/>
</dbReference>
<keyword evidence="4" id="KW-0274">FAD</keyword>
<dbReference type="EMBL" id="GG666622">
    <property type="protein sequence ID" value="EEN48092.1"/>
    <property type="molecule type" value="Genomic_DNA"/>
</dbReference>
<comment type="cofactor">
    <cofactor evidence="1">
        <name>FAD</name>
        <dbReference type="ChEBI" id="CHEBI:57692"/>
    </cofactor>
</comment>
<sequence>MLVTFNKDQADRSRTQADKIANDDHRKRPPGKLYSLLGVANDAEEDQIISAYKEEVKKHEKIANSTKDKRLLAAARQNLFEVSKAFYVLSDGERRRLYDQTNEIAEPAQRDKNAKPDDSYFIQYNENSVTVYIPAGSDKKWIEIVETHYNMPRTFLNMPTEKKGKKGKNDINVNDNQLTAPFKDPDTGELIGTVTLHIYHTYKILVQGPACYLWVMYTFEELKKSVVSTCTIADVECEDIVCSKYKLEAILTNRIVHENEKFDALSARISLIDTLSSRISHLETLLSKTKDAPAEKMAKASDNEALKRRVNALEAENKNLRNRMMLLEQNTTKSGDRTMSQTDTPPKTAPSTRQHESSNNTAAAVPTIPTRNRFEVLSDDTTGTEQIAISRQAPPVQVSSEPWIGHSAQKTSPQRDREPNKDHQAQTPPPQKFREPWNGRHAQTAPPGTSGEPWNRDRTSEPRRPNPAKTSEGRVETELQEKPKLENDKIKVSQDKESDTPSDNSGEDSSPPAAAADVKTASSTSSTSGLPATAPDTADKRPAAGPEKAMSQSTIPQFHRFIVVNHQVVVMSVGSGVLDIQTDVLIVGSGPVGSTFARELIDGPRDLSVIMIDSGAQLSKTPGEHLKNSFLYQRDVNLFTHVIEGHLEPVSVPTDHSPVPTLDPGAAHYQQ</sequence>
<dbReference type="PRINTS" id="PR00625">
    <property type="entry name" value="JDOMAIN"/>
</dbReference>
<feature type="compositionally biased region" description="Basic and acidic residues" evidence="6">
    <location>
        <begin position="413"/>
        <end position="424"/>
    </location>
</feature>
<evidence type="ECO:0000256" key="2">
    <source>
        <dbReference type="ARBA" id="ARBA00010790"/>
    </source>
</evidence>
<dbReference type="InParanoid" id="C3ZHA9"/>
<name>C3ZHA9_BRAFL</name>
<dbReference type="Pfam" id="PF00226">
    <property type="entry name" value="DnaJ"/>
    <property type="match status" value="1"/>
</dbReference>
<reference evidence="8" key="1">
    <citation type="journal article" date="2008" name="Nature">
        <title>The amphioxus genome and the evolution of the chordate karyotype.</title>
        <authorList>
            <consortium name="US DOE Joint Genome Institute (JGI-PGF)"/>
            <person name="Putnam N.H."/>
            <person name="Butts T."/>
            <person name="Ferrier D.E.K."/>
            <person name="Furlong R.F."/>
            <person name="Hellsten U."/>
            <person name="Kawashima T."/>
            <person name="Robinson-Rechavi M."/>
            <person name="Shoguchi E."/>
            <person name="Terry A."/>
            <person name="Yu J.-K."/>
            <person name="Benito-Gutierrez E.L."/>
            <person name="Dubchak I."/>
            <person name="Garcia-Fernandez J."/>
            <person name="Gibson-Brown J.J."/>
            <person name="Grigoriev I.V."/>
            <person name="Horton A.C."/>
            <person name="de Jong P.J."/>
            <person name="Jurka J."/>
            <person name="Kapitonov V.V."/>
            <person name="Kohara Y."/>
            <person name="Kuroki Y."/>
            <person name="Lindquist E."/>
            <person name="Lucas S."/>
            <person name="Osoegawa K."/>
            <person name="Pennacchio L.A."/>
            <person name="Salamov A.A."/>
            <person name="Satou Y."/>
            <person name="Sauka-Spengler T."/>
            <person name="Schmutz J."/>
            <person name="Shin-I T."/>
            <person name="Toyoda A."/>
            <person name="Bronner-Fraser M."/>
            <person name="Fujiyama A."/>
            <person name="Holland L.Z."/>
            <person name="Holland P.W.H."/>
            <person name="Satoh N."/>
            <person name="Rokhsar D.S."/>
        </authorList>
    </citation>
    <scope>NUCLEOTIDE SEQUENCE [LARGE SCALE GENOMIC DNA]</scope>
    <source>
        <strain evidence="8">S238N-H82</strain>
        <tissue evidence="8">Testes</tissue>
    </source>
</reference>
<feature type="compositionally biased region" description="Basic and acidic residues" evidence="6">
    <location>
        <begin position="454"/>
        <end position="464"/>
    </location>
</feature>
<dbReference type="SUPFAM" id="SSF51905">
    <property type="entry name" value="FAD/NAD(P)-binding domain"/>
    <property type="match status" value="1"/>
</dbReference>
<keyword evidence="5" id="KW-0560">Oxidoreductase</keyword>
<keyword evidence="3" id="KW-0285">Flavoprotein</keyword>
<evidence type="ECO:0000256" key="3">
    <source>
        <dbReference type="ARBA" id="ARBA00022630"/>
    </source>
</evidence>
<dbReference type="AlphaFoldDB" id="C3ZHA9"/>
<dbReference type="InterPro" id="IPR036869">
    <property type="entry name" value="J_dom_sf"/>
</dbReference>
<dbReference type="GO" id="GO:0016491">
    <property type="term" value="F:oxidoreductase activity"/>
    <property type="evidence" value="ECO:0007669"/>
    <property type="project" value="UniProtKB-KW"/>
</dbReference>
<organism>
    <name type="scientific">Branchiostoma floridae</name>
    <name type="common">Florida lancelet</name>
    <name type="synonym">Amphioxus</name>
    <dbReference type="NCBI Taxonomy" id="7739"/>
    <lineage>
        <taxon>Eukaryota</taxon>
        <taxon>Metazoa</taxon>
        <taxon>Chordata</taxon>
        <taxon>Cephalochordata</taxon>
        <taxon>Leptocardii</taxon>
        <taxon>Amphioxiformes</taxon>
        <taxon>Branchiostomatidae</taxon>
        <taxon>Branchiostoma</taxon>
    </lineage>
</organism>
<accession>C3ZHA9</accession>
<dbReference type="PANTHER" id="PTHR42784:SF1">
    <property type="entry name" value="PYRANOSE 2-OXIDASE"/>
    <property type="match status" value="1"/>
</dbReference>
<feature type="compositionally biased region" description="Polar residues" evidence="6">
    <location>
        <begin position="329"/>
        <end position="362"/>
    </location>
</feature>
<feature type="region of interest" description="Disordered" evidence="6">
    <location>
        <begin position="386"/>
        <end position="552"/>
    </location>
</feature>
<dbReference type="PROSITE" id="PS50076">
    <property type="entry name" value="DNAJ_2"/>
    <property type="match status" value="1"/>
</dbReference>
<proteinExistence type="inferred from homology"/>
<evidence type="ECO:0000256" key="4">
    <source>
        <dbReference type="ARBA" id="ARBA00022827"/>
    </source>
</evidence>
<dbReference type="PANTHER" id="PTHR42784">
    <property type="entry name" value="PYRANOSE 2-OXIDASE"/>
    <property type="match status" value="1"/>
</dbReference>
<dbReference type="SUPFAM" id="SSF46565">
    <property type="entry name" value="Chaperone J-domain"/>
    <property type="match status" value="1"/>
</dbReference>
<protein>
    <recommendedName>
        <fullName evidence="7">J domain-containing protein</fullName>
    </recommendedName>
</protein>
<gene>
    <name evidence="8" type="ORF">BRAFLDRAFT_104750</name>
</gene>
<evidence type="ECO:0000256" key="1">
    <source>
        <dbReference type="ARBA" id="ARBA00001974"/>
    </source>
</evidence>
<feature type="compositionally biased region" description="Basic and acidic residues" evidence="6">
    <location>
        <begin position="8"/>
        <end position="26"/>
    </location>
</feature>
<comment type="similarity">
    <text evidence="2">Belongs to the GMC oxidoreductase family.</text>
</comment>
<dbReference type="InterPro" id="IPR036188">
    <property type="entry name" value="FAD/NAD-bd_sf"/>
</dbReference>
<dbReference type="InterPro" id="IPR051473">
    <property type="entry name" value="P2Ox-like"/>
</dbReference>
<evidence type="ECO:0000313" key="8">
    <source>
        <dbReference type="EMBL" id="EEN48092.1"/>
    </source>
</evidence>
<feature type="region of interest" description="Disordered" evidence="6">
    <location>
        <begin position="1"/>
        <end position="29"/>
    </location>
</feature>
<dbReference type="Gene3D" id="1.10.287.110">
    <property type="entry name" value="DnaJ domain"/>
    <property type="match status" value="1"/>
</dbReference>
<feature type="region of interest" description="Disordered" evidence="6">
    <location>
        <begin position="650"/>
        <end position="671"/>
    </location>
</feature>
<dbReference type="CDD" id="cd06257">
    <property type="entry name" value="DnaJ"/>
    <property type="match status" value="1"/>
</dbReference>
<evidence type="ECO:0000256" key="6">
    <source>
        <dbReference type="SAM" id="MobiDB-lite"/>
    </source>
</evidence>
<feature type="compositionally biased region" description="Basic and acidic residues" evidence="6">
    <location>
        <begin position="471"/>
        <end position="499"/>
    </location>
</feature>
<evidence type="ECO:0000256" key="5">
    <source>
        <dbReference type="ARBA" id="ARBA00023002"/>
    </source>
</evidence>